<proteinExistence type="predicted"/>
<dbReference type="RefSeq" id="WP_104973733.1">
    <property type="nucleotide sequence ID" value="NZ_CP014133.1"/>
</dbReference>
<protein>
    <submittedName>
        <fullName evidence="1">ATPase RavA stimulator ViaA</fullName>
    </submittedName>
</protein>
<organism evidence="1 2">
    <name type="scientific">Vibrio diabolicus</name>
    <dbReference type="NCBI Taxonomy" id="50719"/>
    <lineage>
        <taxon>Bacteria</taxon>
        <taxon>Pseudomonadati</taxon>
        <taxon>Pseudomonadota</taxon>
        <taxon>Gammaproteobacteria</taxon>
        <taxon>Vibrionales</taxon>
        <taxon>Vibrionaceae</taxon>
        <taxon>Vibrio</taxon>
        <taxon>Vibrio diabolicus subgroup</taxon>
    </lineage>
</organism>
<dbReference type="SUPFAM" id="SSF53300">
    <property type="entry name" value="vWA-like"/>
    <property type="match status" value="1"/>
</dbReference>
<evidence type="ECO:0000313" key="2">
    <source>
        <dbReference type="Proteomes" id="UP000237665"/>
    </source>
</evidence>
<dbReference type="NCBIfam" id="NF008230">
    <property type="entry name" value="PRK10997.1"/>
    <property type="match status" value="1"/>
</dbReference>
<dbReference type="InterPro" id="IPR008912">
    <property type="entry name" value="Uncharacterised_CoxE"/>
</dbReference>
<dbReference type="Gene3D" id="3.40.50.410">
    <property type="entry name" value="von Willebrand factor, type A domain"/>
    <property type="match status" value="1"/>
</dbReference>
<dbReference type="InterPro" id="IPR036465">
    <property type="entry name" value="vWFA_dom_sf"/>
</dbReference>
<dbReference type="Proteomes" id="UP000237665">
    <property type="component" value="Chromosome 2"/>
</dbReference>
<accession>A0ABN5HU91</accession>
<dbReference type="PANTHER" id="PTHR36846">
    <property type="entry name" value="PROTEIN VIAA"/>
    <property type="match status" value="1"/>
</dbReference>
<dbReference type="CDD" id="cd01462">
    <property type="entry name" value="VWA_YIEM_type"/>
    <property type="match status" value="1"/>
</dbReference>
<gene>
    <name evidence="1" type="ORF">AL468_23465</name>
</gene>
<sequence>MLGADGLNLALMVADSGIIDSAVNDLMARSQVMMMAENRGVKSSVKGHLLKWRGSVKKRITKVCETERFQQELSLYQEVIHWDEEAFFENIEDVIKKLEWHSAFYMQARRMMEKNKGMNNPMFPHYFCDQWYQSLADAIKQAQVSELEANKEKVLNDLYQRMETMRNMDKVTESGDAESVGRLWDMASAKLSKTDLTVMKRHAEFLKKHQGLQEIAEQLGRMAGQVNDPELNRAPTEELQMIEEKSDEATDDIVGIHESDDLNKLLPNETMFLAYPELEVVFYKHLVDKRLMNYRTQGKSRTLRKVKAHRPDNKAVDIEKGPFIVCVDASGSMSGFPEQCAKAMAYALMQIALAEQRDCYVIIFSTEHITYELTKQDGLREAADFLTYSFHGGTDLEPTLIKSIDLMSGDKYKNADMVVISDFIAPKQQDELLAKVDALKAKKNRFHAISLSKYGNPALMSMFDHTWSYHPNVVGRLLKRVGNYQVTLKFY</sequence>
<name>A0ABN5HU91_9VIBR</name>
<reference evidence="2" key="1">
    <citation type="submission" date="2017-12" db="EMBL/GenBank/DDBJ databases">
        <title>FDA dAtabase for Regulatory Grade micrObial Sequences (FDA-ARGOS): Supporting development and validation of Infectious Disease Dx tests.</title>
        <authorList>
            <person name="Hoffmann M."/>
            <person name="Allard M."/>
            <person name="Evans P."/>
            <person name="Brown E."/>
            <person name="Tallon L.J."/>
            <person name="Sadzewicz L."/>
            <person name="Sengamalay N."/>
            <person name="Ott S."/>
            <person name="Godinez A."/>
            <person name="Nagaraj S."/>
            <person name="Vavikolanu K."/>
            <person name="Aluvathingal J."/>
            <person name="Nadendla S."/>
            <person name="Hobson J."/>
            <person name="Sichtig H."/>
        </authorList>
    </citation>
    <scope>NUCLEOTIDE SEQUENCE [LARGE SCALE GENOMIC DNA]</scope>
    <source>
        <strain evidence="2">LMG 3418</strain>
    </source>
</reference>
<dbReference type="PANTHER" id="PTHR36846:SF1">
    <property type="entry name" value="PROTEIN VIAA"/>
    <property type="match status" value="1"/>
</dbReference>
<dbReference type="EMBL" id="CP014133">
    <property type="protein sequence ID" value="AVH30062.1"/>
    <property type="molecule type" value="Genomic_DNA"/>
</dbReference>
<dbReference type="Pfam" id="PF05762">
    <property type="entry name" value="VWA_CoxE"/>
    <property type="match status" value="1"/>
</dbReference>
<evidence type="ECO:0000313" key="1">
    <source>
        <dbReference type="EMBL" id="AVH30062.1"/>
    </source>
</evidence>
<keyword evidence="2" id="KW-1185">Reference proteome</keyword>